<keyword evidence="2" id="KW-1185">Reference proteome</keyword>
<sequence>MKKKDLIPKMARLTLLLEEFEYEVVHRSGQEMRHVDALSRNAVRTFIRSQREIAERARADDHLLLLKTLVEKEFRDDYLFIYSKKAHYRDDSIYRVHDKSIQNHKSQSELKHTHKQKKK</sequence>
<evidence type="ECO:0008006" key="3">
    <source>
        <dbReference type="Google" id="ProtNLM"/>
    </source>
</evidence>
<evidence type="ECO:0000313" key="1">
    <source>
        <dbReference type="EMBL" id="GBN74536.1"/>
    </source>
</evidence>
<dbReference type="OrthoDB" id="6426363at2759"/>
<dbReference type="AlphaFoldDB" id="A0A4Y2RGJ4"/>
<evidence type="ECO:0000313" key="2">
    <source>
        <dbReference type="Proteomes" id="UP000499080"/>
    </source>
</evidence>
<dbReference type="Proteomes" id="UP000499080">
    <property type="component" value="Unassembled WGS sequence"/>
</dbReference>
<accession>A0A4Y2RGJ4</accession>
<name>A0A4Y2RGJ4_ARAVE</name>
<protein>
    <recommendedName>
        <fullName evidence="3">Reverse transcriptase RNase H-like domain-containing protein</fullName>
    </recommendedName>
</protein>
<dbReference type="EMBL" id="BGPR01016915">
    <property type="protein sequence ID" value="GBN74536.1"/>
    <property type="molecule type" value="Genomic_DNA"/>
</dbReference>
<reference evidence="1 2" key="1">
    <citation type="journal article" date="2019" name="Sci. Rep.">
        <title>Orb-weaving spider Araneus ventricosus genome elucidates the spidroin gene catalogue.</title>
        <authorList>
            <person name="Kono N."/>
            <person name="Nakamura H."/>
            <person name="Ohtoshi R."/>
            <person name="Moran D.A.P."/>
            <person name="Shinohara A."/>
            <person name="Yoshida Y."/>
            <person name="Fujiwara M."/>
            <person name="Mori M."/>
            <person name="Tomita M."/>
            <person name="Arakawa K."/>
        </authorList>
    </citation>
    <scope>NUCLEOTIDE SEQUENCE [LARGE SCALE GENOMIC DNA]</scope>
</reference>
<organism evidence="1 2">
    <name type="scientific">Araneus ventricosus</name>
    <name type="common">Orbweaver spider</name>
    <name type="synonym">Epeira ventricosa</name>
    <dbReference type="NCBI Taxonomy" id="182803"/>
    <lineage>
        <taxon>Eukaryota</taxon>
        <taxon>Metazoa</taxon>
        <taxon>Ecdysozoa</taxon>
        <taxon>Arthropoda</taxon>
        <taxon>Chelicerata</taxon>
        <taxon>Arachnida</taxon>
        <taxon>Araneae</taxon>
        <taxon>Araneomorphae</taxon>
        <taxon>Entelegynae</taxon>
        <taxon>Araneoidea</taxon>
        <taxon>Araneidae</taxon>
        <taxon>Araneus</taxon>
    </lineage>
</organism>
<comment type="caution">
    <text evidence="1">The sequence shown here is derived from an EMBL/GenBank/DDBJ whole genome shotgun (WGS) entry which is preliminary data.</text>
</comment>
<gene>
    <name evidence="1" type="ORF">AVEN_50991_1</name>
</gene>
<proteinExistence type="predicted"/>